<gene>
    <name evidence="2" type="ORF">NBR_LOCUS22508</name>
</gene>
<organism evidence="4">
    <name type="scientific">Nippostrongylus brasiliensis</name>
    <name type="common">Rat hookworm</name>
    <dbReference type="NCBI Taxonomy" id="27835"/>
    <lineage>
        <taxon>Eukaryota</taxon>
        <taxon>Metazoa</taxon>
        <taxon>Ecdysozoa</taxon>
        <taxon>Nematoda</taxon>
        <taxon>Chromadorea</taxon>
        <taxon>Rhabditida</taxon>
        <taxon>Rhabditina</taxon>
        <taxon>Rhabditomorpha</taxon>
        <taxon>Strongyloidea</taxon>
        <taxon>Heligmosomidae</taxon>
        <taxon>Nippostrongylus</taxon>
    </lineage>
</organism>
<dbReference type="Proteomes" id="UP000271162">
    <property type="component" value="Unassembled WGS sequence"/>
</dbReference>
<accession>A0A0N4YZ35</accession>
<proteinExistence type="predicted"/>
<keyword evidence="3" id="KW-1185">Reference proteome</keyword>
<reference evidence="4" key="1">
    <citation type="submission" date="2017-02" db="UniProtKB">
        <authorList>
            <consortium name="WormBaseParasite"/>
        </authorList>
    </citation>
    <scope>IDENTIFICATION</scope>
</reference>
<dbReference type="EMBL" id="UYSL01028218">
    <property type="protein sequence ID" value="VDL87401.1"/>
    <property type="molecule type" value="Genomic_DNA"/>
</dbReference>
<dbReference type="AlphaFoldDB" id="A0A0N4YZ35"/>
<evidence type="ECO:0000256" key="1">
    <source>
        <dbReference type="SAM" id="MobiDB-lite"/>
    </source>
</evidence>
<feature type="compositionally biased region" description="Basic and acidic residues" evidence="1">
    <location>
        <begin position="1"/>
        <end position="50"/>
    </location>
</feature>
<feature type="region of interest" description="Disordered" evidence="1">
    <location>
        <begin position="1"/>
        <end position="51"/>
    </location>
</feature>
<evidence type="ECO:0000313" key="3">
    <source>
        <dbReference type="Proteomes" id="UP000271162"/>
    </source>
</evidence>
<protein>
    <submittedName>
        <fullName evidence="2 4">Uncharacterized protein</fullName>
    </submittedName>
</protein>
<evidence type="ECO:0000313" key="2">
    <source>
        <dbReference type="EMBL" id="VDL87401.1"/>
    </source>
</evidence>
<sequence length="91" mass="10646">MKSDEDEEKEQKETEGTEKKEKKEKKTIEEEKGEEEKQQEGKGEEEKEIVPEFNTQPVVLFPVPSRNFIYLFTYLPYPQGCELQSSVTKSV</sequence>
<name>A0A0N4YZ35_NIPBR</name>
<reference evidence="2 3" key="2">
    <citation type="submission" date="2018-11" db="EMBL/GenBank/DDBJ databases">
        <authorList>
            <consortium name="Pathogen Informatics"/>
        </authorList>
    </citation>
    <scope>NUCLEOTIDE SEQUENCE [LARGE SCALE GENOMIC DNA]</scope>
</reference>
<evidence type="ECO:0000313" key="4">
    <source>
        <dbReference type="WBParaSite" id="NBR_0002250701-mRNA-1"/>
    </source>
</evidence>
<dbReference type="WBParaSite" id="NBR_0002250701-mRNA-1">
    <property type="protein sequence ID" value="NBR_0002250701-mRNA-1"/>
    <property type="gene ID" value="NBR_0002250701"/>
</dbReference>